<feature type="transmembrane region" description="Helical" evidence="1">
    <location>
        <begin position="90"/>
        <end position="109"/>
    </location>
</feature>
<dbReference type="PANTHER" id="PTHR14969">
    <property type="entry name" value="SPHINGOSINE-1-PHOSPHATE PHOSPHOHYDROLASE"/>
    <property type="match status" value="1"/>
</dbReference>
<keyword evidence="4" id="KW-1185">Reference proteome</keyword>
<feature type="transmembrane region" description="Helical" evidence="1">
    <location>
        <begin position="66"/>
        <end position="83"/>
    </location>
</feature>
<gene>
    <name evidence="3" type="ORF">HMPREF1317_0086</name>
</gene>
<evidence type="ECO:0000259" key="2">
    <source>
        <dbReference type="SMART" id="SM00014"/>
    </source>
</evidence>
<proteinExistence type="predicted"/>
<keyword evidence="1" id="KW-1133">Transmembrane helix</keyword>
<comment type="caution">
    <text evidence="3">The sequence shown here is derived from an EMBL/GenBank/DDBJ whole genome shotgun (WGS) entry which is preliminary data.</text>
</comment>
<feature type="transmembrane region" description="Helical" evidence="1">
    <location>
        <begin position="129"/>
        <end position="148"/>
    </location>
</feature>
<keyword evidence="1" id="KW-0472">Membrane</keyword>
<dbReference type="SUPFAM" id="SSF48317">
    <property type="entry name" value="Acid phosphatase/Vanadium-dependent haloperoxidase"/>
    <property type="match status" value="1"/>
</dbReference>
<evidence type="ECO:0000256" key="1">
    <source>
        <dbReference type="SAM" id="Phobius"/>
    </source>
</evidence>
<feature type="domain" description="Phosphatidic acid phosphatase type 2/haloperoxidase" evidence="2">
    <location>
        <begin position="88"/>
        <end position="202"/>
    </location>
</feature>
<dbReference type="Gene3D" id="1.20.144.10">
    <property type="entry name" value="Phosphatidic acid phosphatase type 2/haloperoxidase"/>
    <property type="match status" value="1"/>
</dbReference>
<dbReference type="InterPro" id="IPR036938">
    <property type="entry name" value="PAP2/HPO_sf"/>
</dbReference>
<sequence>MTMFLRRLFSAPVIIGAILVVLVGIAGGFITNPTPIDSSVLTGFIDSRSAGVTTLMNSVGVVFDPNAIAVMAVVAGLIVWRAVKKILHGIFVMGSVALSAVNAHIIKALDGRPRPPEITRLAAETSPSFPSGHTTAITAFLAALVLVLTMTRWGRRLRHLLWIAALAFIVFIAVSRLYLGVHWLTDVLGGFGIGLGSTMILAPFLLGPNVLRRAF</sequence>
<feature type="transmembrane region" description="Helical" evidence="1">
    <location>
        <begin position="187"/>
        <end position="206"/>
    </location>
</feature>
<name>J0WFH6_9ACTO</name>
<dbReference type="CDD" id="cd03392">
    <property type="entry name" value="PAP2_like_2"/>
    <property type="match status" value="1"/>
</dbReference>
<dbReference type="Pfam" id="PF01569">
    <property type="entry name" value="PAP2"/>
    <property type="match status" value="1"/>
</dbReference>
<dbReference type="SMART" id="SM00014">
    <property type="entry name" value="acidPPc"/>
    <property type="match status" value="1"/>
</dbReference>
<dbReference type="EMBL" id="AKFS01000302">
    <property type="protein sequence ID" value="EJF35316.1"/>
    <property type="molecule type" value="Genomic_DNA"/>
</dbReference>
<dbReference type="PANTHER" id="PTHR14969:SF13">
    <property type="entry name" value="AT30094P"/>
    <property type="match status" value="1"/>
</dbReference>
<dbReference type="Proteomes" id="UP000004578">
    <property type="component" value="Unassembled WGS sequence"/>
</dbReference>
<dbReference type="InterPro" id="IPR000326">
    <property type="entry name" value="PAP2/HPO"/>
</dbReference>
<evidence type="ECO:0000313" key="4">
    <source>
        <dbReference type="Proteomes" id="UP000004578"/>
    </source>
</evidence>
<evidence type="ECO:0000313" key="3">
    <source>
        <dbReference type="EMBL" id="EJF35316.1"/>
    </source>
</evidence>
<accession>J0WFH6</accession>
<feature type="transmembrane region" description="Helical" evidence="1">
    <location>
        <begin position="160"/>
        <end position="181"/>
    </location>
</feature>
<organism evidence="3 4">
    <name type="scientific">Schaalia georgiae F0490</name>
    <dbReference type="NCBI Taxonomy" id="1125717"/>
    <lineage>
        <taxon>Bacteria</taxon>
        <taxon>Bacillati</taxon>
        <taxon>Actinomycetota</taxon>
        <taxon>Actinomycetes</taxon>
        <taxon>Actinomycetales</taxon>
        <taxon>Actinomycetaceae</taxon>
        <taxon>Schaalia</taxon>
    </lineage>
</organism>
<dbReference type="PATRIC" id="fig|1125717.3.peg.1967"/>
<dbReference type="AlphaFoldDB" id="J0WFH6"/>
<feature type="transmembrane region" description="Helical" evidence="1">
    <location>
        <begin position="12"/>
        <end position="31"/>
    </location>
</feature>
<protein>
    <submittedName>
        <fullName evidence="3">PAP2 family protein</fullName>
    </submittedName>
</protein>
<reference evidence="3 4" key="1">
    <citation type="submission" date="2012-05" db="EMBL/GenBank/DDBJ databases">
        <authorList>
            <person name="Harkins D.M."/>
            <person name="Madupu R."/>
            <person name="Durkin A.S."/>
            <person name="Torralba M."/>
            <person name="Methe B."/>
            <person name="Sutton G.G."/>
            <person name="Nelson K.E."/>
        </authorList>
    </citation>
    <scope>NUCLEOTIDE SEQUENCE [LARGE SCALE GENOMIC DNA]</scope>
    <source>
        <strain evidence="3 4">F0490</strain>
    </source>
</reference>
<keyword evidence="1" id="KW-0812">Transmembrane</keyword>